<dbReference type="AlphaFoldDB" id="A0A0E4CMV7"/>
<evidence type="ECO:0000313" key="8">
    <source>
        <dbReference type="Proteomes" id="UP000199251"/>
    </source>
</evidence>
<dbReference type="SUPFAM" id="SSF53474">
    <property type="entry name" value="alpha/beta-Hydrolases"/>
    <property type="match status" value="1"/>
</dbReference>
<gene>
    <name evidence="7" type="ORF">BN1232_02185</name>
</gene>
<dbReference type="InterPro" id="IPR051601">
    <property type="entry name" value="Serine_prot/Carboxylest_S33"/>
</dbReference>
<evidence type="ECO:0000259" key="5">
    <source>
        <dbReference type="Pfam" id="PF00561"/>
    </source>
</evidence>
<dbReference type="InterPro" id="IPR013595">
    <property type="entry name" value="Pept_S33_TAP-like_C"/>
</dbReference>
<dbReference type="PANTHER" id="PTHR43248">
    <property type="entry name" value="2-SUCCINYL-6-HYDROXY-2,4-CYCLOHEXADIENE-1-CARBOXYLATE SYNTHASE"/>
    <property type="match status" value="1"/>
</dbReference>
<organism evidence="7 8">
    <name type="scientific">Mycobacterium lentiflavum</name>
    <dbReference type="NCBI Taxonomy" id="141349"/>
    <lineage>
        <taxon>Bacteria</taxon>
        <taxon>Bacillati</taxon>
        <taxon>Actinomycetota</taxon>
        <taxon>Actinomycetes</taxon>
        <taxon>Mycobacteriales</taxon>
        <taxon>Mycobacteriaceae</taxon>
        <taxon>Mycobacterium</taxon>
        <taxon>Mycobacterium simiae complex</taxon>
    </lineage>
</organism>
<evidence type="ECO:0000256" key="4">
    <source>
        <dbReference type="SAM" id="MobiDB-lite"/>
    </source>
</evidence>
<protein>
    <submittedName>
        <fullName evidence="7">Alpha/beta hydrolase</fullName>
    </submittedName>
</protein>
<feature type="domain" description="Peptidase S33 tripeptidyl aminopeptidase-like C-terminal" evidence="6">
    <location>
        <begin position="451"/>
        <end position="553"/>
    </location>
</feature>
<dbReference type="Gene3D" id="3.40.50.1820">
    <property type="entry name" value="alpha/beta hydrolase"/>
    <property type="match status" value="1"/>
</dbReference>
<feature type="compositionally biased region" description="Pro residues" evidence="4">
    <location>
        <begin position="81"/>
        <end position="91"/>
    </location>
</feature>
<evidence type="ECO:0000313" key="7">
    <source>
        <dbReference type="EMBL" id="CQD11666.1"/>
    </source>
</evidence>
<dbReference type="EMBL" id="CTEE01000001">
    <property type="protein sequence ID" value="CQD11666.1"/>
    <property type="molecule type" value="Genomic_DNA"/>
</dbReference>
<comment type="similarity">
    <text evidence="1">Belongs to the peptidase S33 family.</text>
</comment>
<dbReference type="GO" id="GO:0016787">
    <property type="term" value="F:hydrolase activity"/>
    <property type="evidence" value="ECO:0007669"/>
    <property type="project" value="UniProtKB-KW"/>
</dbReference>
<accession>A0A0E4CMV7</accession>
<keyword evidence="3 7" id="KW-0378">Hydrolase</keyword>
<feature type="domain" description="AB hydrolase-1" evidence="5">
    <location>
        <begin position="182"/>
        <end position="340"/>
    </location>
</feature>
<feature type="region of interest" description="Disordered" evidence="4">
    <location>
        <begin position="67"/>
        <end position="96"/>
    </location>
</feature>
<dbReference type="STRING" id="141349.BN1232_02185"/>
<sequence length="555" mass="57199">MGARWRHPQPRKRPGVKRAIVPSRVIPRGMATVVGMSRHIRSATAVVAVTALLTACVPGLAADPRFATNSGARPQGAATTKPPPAGPPPIAAPKNDLSWRDCTSKVFNDAGVRNAPVGVRLDCANYDADLDPVNGGSGTVSVGVVRARSNQTPKDAGPVVFTTGSDLPSSTQLPVWLSRSGNDLLQAHPIVAVDRRGIGMSAAIDCRDRADRQAMRDQAQFQSGDDPVANLSDISNNATTSCTDAIAPGDTAYDNSHAASDIERLRSLWDVPGVALLGVGNGAQVALTYASSRPDKVARLILDSPIALGVNAEAAAEQRVKGQQAALDAFAAQCIAVNCALGPDPKGAVSALLADARAGRGPGGASLAEVVNAITVALGFPSGGRVNATTTLANALAAARSGDTNQLTSLINHADATQDTDGQFVSSCSDAINRPTPDRIRELVVAWGKLYPQFGTVAALNLVKCVHWPTISPPAPPKELKVDVVLLGVQSDPIVGSEGVAQTAATIINAGAASRRVMWQGIGHGASIYTPCAIPPLVGYLNSGKLPGTDTYCPA</sequence>
<dbReference type="Pfam" id="PF08386">
    <property type="entry name" value="Abhydrolase_4"/>
    <property type="match status" value="1"/>
</dbReference>
<dbReference type="Proteomes" id="UP000199251">
    <property type="component" value="Unassembled WGS sequence"/>
</dbReference>
<dbReference type="Pfam" id="PF00561">
    <property type="entry name" value="Abhydrolase_1"/>
    <property type="match status" value="1"/>
</dbReference>
<dbReference type="InterPro" id="IPR029058">
    <property type="entry name" value="AB_hydrolase_fold"/>
</dbReference>
<proteinExistence type="inferred from homology"/>
<evidence type="ECO:0000259" key="6">
    <source>
        <dbReference type="Pfam" id="PF08386"/>
    </source>
</evidence>
<dbReference type="PANTHER" id="PTHR43248:SF29">
    <property type="entry name" value="TRIPEPTIDYL AMINOPEPTIDASE"/>
    <property type="match status" value="1"/>
</dbReference>
<dbReference type="InterPro" id="IPR000073">
    <property type="entry name" value="AB_hydrolase_1"/>
</dbReference>
<keyword evidence="2" id="KW-0732">Signal</keyword>
<evidence type="ECO:0000256" key="1">
    <source>
        <dbReference type="ARBA" id="ARBA00010088"/>
    </source>
</evidence>
<name>A0A0E4CMV7_MYCLN</name>
<reference evidence="7 8" key="1">
    <citation type="submission" date="2015-03" db="EMBL/GenBank/DDBJ databases">
        <authorList>
            <person name="Urmite Genomes"/>
        </authorList>
    </citation>
    <scope>NUCLEOTIDE SEQUENCE [LARGE SCALE GENOMIC DNA]</scope>
    <source>
        <strain evidence="7 8">CSUR P1491</strain>
    </source>
</reference>
<evidence type="ECO:0000256" key="3">
    <source>
        <dbReference type="ARBA" id="ARBA00022801"/>
    </source>
</evidence>
<evidence type="ECO:0000256" key="2">
    <source>
        <dbReference type="ARBA" id="ARBA00022729"/>
    </source>
</evidence>